<protein>
    <recommendedName>
        <fullName evidence="3">DUF2752 domain-containing protein</fullName>
    </recommendedName>
</protein>
<gene>
    <name evidence="1" type="ORF">PCA31118_00037</name>
</gene>
<accession>A0A5E4ZH61</accession>
<name>A0A5E4ZH61_9BURK</name>
<dbReference type="Proteomes" id="UP000414136">
    <property type="component" value="Unassembled WGS sequence"/>
</dbReference>
<dbReference type="AlphaFoldDB" id="A0A5E4ZH61"/>
<sequence>MKVKCPACGAVASLDALIGHDGAREAVLTALQMPAPLAKLLIQYVGLFRPATRELSFDRLAKLLGELLPDVNAQRIERGGQVFDAPIEAWIEALGQVLAARESGRLKVPLKSHGYLYEVLAGTRVSSTSVMTAEPPTAPRQMGKVAAGLAALEQFKHG</sequence>
<evidence type="ECO:0008006" key="3">
    <source>
        <dbReference type="Google" id="ProtNLM"/>
    </source>
</evidence>
<organism evidence="1 2">
    <name type="scientific">Pandoraea captiosa</name>
    <dbReference type="NCBI Taxonomy" id="2508302"/>
    <lineage>
        <taxon>Bacteria</taxon>
        <taxon>Pseudomonadati</taxon>
        <taxon>Pseudomonadota</taxon>
        <taxon>Betaproteobacteria</taxon>
        <taxon>Burkholderiales</taxon>
        <taxon>Burkholderiaceae</taxon>
        <taxon>Pandoraea</taxon>
    </lineage>
</organism>
<keyword evidence="2" id="KW-1185">Reference proteome</keyword>
<evidence type="ECO:0000313" key="1">
    <source>
        <dbReference type="EMBL" id="VVE59852.1"/>
    </source>
</evidence>
<dbReference type="OrthoDB" id="6872885at2"/>
<dbReference type="RefSeq" id="WP_150621925.1">
    <property type="nucleotide sequence ID" value="NZ_CABPSQ010000001.1"/>
</dbReference>
<evidence type="ECO:0000313" key="2">
    <source>
        <dbReference type="Proteomes" id="UP000414136"/>
    </source>
</evidence>
<proteinExistence type="predicted"/>
<dbReference type="EMBL" id="CABPSQ010000001">
    <property type="protein sequence ID" value="VVE59852.1"/>
    <property type="molecule type" value="Genomic_DNA"/>
</dbReference>
<reference evidence="1 2" key="1">
    <citation type="submission" date="2019-08" db="EMBL/GenBank/DDBJ databases">
        <authorList>
            <person name="Peeters C."/>
        </authorList>
    </citation>
    <scope>NUCLEOTIDE SEQUENCE [LARGE SCALE GENOMIC DNA]</scope>
    <source>
        <strain evidence="1 2">LMG 31118</strain>
    </source>
</reference>